<dbReference type="Proteomes" id="UP000054279">
    <property type="component" value="Unassembled WGS sequence"/>
</dbReference>
<dbReference type="OrthoDB" id="244061at2759"/>
<keyword evidence="3" id="KW-1185">Reference proteome</keyword>
<dbReference type="AlphaFoldDB" id="A0A0C9UMR8"/>
<evidence type="ECO:0000256" key="1">
    <source>
        <dbReference type="SAM" id="Coils"/>
    </source>
</evidence>
<sequence>MSHATHSGNTAELLSRFCKQQAQHNKHRVEVGAVFGACFVYHSTGCDRCSSYLELLLEDIEQCLSKFSFSKDEIMNGLHEVWPHISSYISDLNEERITLEKELDDEKADNCWLHSEMDDLEEKIHVLEAQLLSLQPETPTDVGPHPLASPTDRNYSHKCPQKLFEDTSFRNRLQVPEERPDYWSLYMWKTLKDWHANPMSVPNAIRDDGDGHFLEEDVDVTAWISKVAPDISRPAFMAQMKAVFGSCDNFDTAFSGFFKDLLRVDHEASMWITDSSTPL</sequence>
<organism evidence="2 3">
    <name type="scientific">Sphaerobolus stellatus (strain SS14)</name>
    <dbReference type="NCBI Taxonomy" id="990650"/>
    <lineage>
        <taxon>Eukaryota</taxon>
        <taxon>Fungi</taxon>
        <taxon>Dikarya</taxon>
        <taxon>Basidiomycota</taxon>
        <taxon>Agaricomycotina</taxon>
        <taxon>Agaricomycetes</taxon>
        <taxon>Phallomycetidae</taxon>
        <taxon>Geastrales</taxon>
        <taxon>Sphaerobolaceae</taxon>
        <taxon>Sphaerobolus</taxon>
    </lineage>
</organism>
<reference evidence="2 3" key="1">
    <citation type="submission" date="2014-06" db="EMBL/GenBank/DDBJ databases">
        <title>Evolutionary Origins and Diversification of the Mycorrhizal Mutualists.</title>
        <authorList>
            <consortium name="DOE Joint Genome Institute"/>
            <consortium name="Mycorrhizal Genomics Consortium"/>
            <person name="Kohler A."/>
            <person name="Kuo A."/>
            <person name="Nagy L.G."/>
            <person name="Floudas D."/>
            <person name="Copeland A."/>
            <person name="Barry K.W."/>
            <person name="Cichocki N."/>
            <person name="Veneault-Fourrey C."/>
            <person name="LaButti K."/>
            <person name="Lindquist E.A."/>
            <person name="Lipzen A."/>
            <person name="Lundell T."/>
            <person name="Morin E."/>
            <person name="Murat C."/>
            <person name="Riley R."/>
            <person name="Ohm R."/>
            <person name="Sun H."/>
            <person name="Tunlid A."/>
            <person name="Henrissat B."/>
            <person name="Grigoriev I.V."/>
            <person name="Hibbett D.S."/>
            <person name="Martin F."/>
        </authorList>
    </citation>
    <scope>NUCLEOTIDE SEQUENCE [LARGE SCALE GENOMIC DNA]</scope>
    <source>
        <strain evidence="2 3">SS14</strain>
    </source>
</reference>
<dbReference type="EMBL" id="KN837181">
    <property type="protein sequence ID" value="KIJ36144.1"/>
    <property type="molecule type" value="Genomic_DNA"/>
</dbReference>
<proteinExistence type="predicted"/>
<evidence type="ECO:0000313" key="3">
    <source>
        <dbReference type="Proteomes" id="UP000054279"/>
    </source>
</evidence>
<feature type="coiled-coil region" evidence="1">
    <location>
        <begin position="89"/>
        <end position="137"/>
    </location>
</feature>
<gene>
    <name evidence="2" type="ORF">M422DRAFT_261471</name>
</gene>
<name>A0A0C9UMR8_SPHS4</name>
<accession>A0A0C9UMR8</accession>
<keyword evidence="1" id="KW-0175">Coiled coil</keyword>
<dbReference type="HOGENOM" id="CLU_037356_2_0_1"/>
<evidence type="ECO:0000313" key="2">
    <source>
        <dbReference type="EMBL" id="KIJ36144.1"/>
    </source>
</evidence>
<protein>
    <submittedName>
        <fullName evidence="2">Unplaced genomic scaffold SPHSTscaffold_106, whole genome shotgun sequence</fullName>
    </submittedName>
</protein>